<keyword evidence="2 5" id="KW-0812">Transmembrane</keyword>
<dbReference type="InterPro" id="IPR005829">
    <property type="entry name" value="Sugar_transporter_CS"/>
</dbReference>
<feature type="transmembrane region" description="Helical" evidence="5">
    <location>
        <begin position="82"/>
        <end position="101"/>
    </location>
</feature>
<dbReference type="EMBL" id="CAEZYR010000204">
    <property type="protein sequence ID" value="CAB4773665.1"/>
    <property type="molecule type" value="Genomic_DNA"/>
</dbReference>
<evidence type="ECO:0000313" key="7">
    <source>
        <dbReference type="EMBL" id="CAB4773665.1"/>
    </source>
</evidence>
<organism evidence="10">
    <name type="scientific">freshwater metagenome</name>
    <dbReference type="NCBI Taxonomy" id="449393"/>
    <lineage>
        <taxon>unclassified sequences</taxon>
        <taxon>metagenomes</taxon>
        <taxon>ecological metagenomes</taxon>
    </lineage>
</organism>
<dbReference type="Gene3D" id="1.20.1250.20">
    <property type="entry name" value="MFS general substrate transporter like domains"/>
    <property type="match status" value="1"/>
</dbReference>
<evidence type="ECO:0000313" key="10">
    <source>
        <dbReference type="EMBL" id="CAB4990991.1"/>
    </source>
</evidence>
<feature type="transmembrane region" description="Helical" evidence="5">
    <location>
        <begin position="51"/>
        <end position="70"/>
    </location>
</feature>
<feature type="transmembrane region" description="Helical" evidence="5">
    <location>
        <begin position="269"/>
        <end position="293"/>
    </location>
</feature>
<evidence type="ECO:0000256" key="3">
    <source>
        <dbReference type="ARBA" id="ARBA00022989"/>
    </source>
</evidence>
<dbReference type="InterPro" id="IPR020846">
    <property type="entry name" value="MFS_dom"/>
</dbReference>
<feature type="transmembrane region" description="Helical" evidence="5">
    <location>
        <begin position="404"/>
        <end position="422"/>
    </location>
</feature>
<feature type="transmembrane region" description="Helical" evidence="5">
    <location>
        <begin position="168"/>
        <end position="187"/>
    </location>
</feature>
<feature type="transmembrane region" description="Helical" evidence="5">
    <location>
        <begin position="199"/>
        <end position="220"/>
    </location>
</feature>
<accession>A0A6J7NCC2</accession>
<dbReference type="InterPro" id="IPR011701">
    <property type="entry name" value="MFS"/>
</dbReference>
<dbReference type="GO" id="GO:0022857">
    <property type="term" value="F:transmembrane transporter activity"/>
    <property type="evidence" value="ECO:0007669"/>
    <property type="project" value="InterPro"/>
</dbReference>
<name>A0A6J7NCC2_9ZZZZ</name>
<feature type="domain" description="Major facilitator superfamily (MFS) profile" evidence="6">
    <location>
        <begin position="15"/>
        <end position="457"/>
    </location>
</feature>
<reference evidence="10" key="1">
    <citation type="submission" date="2020-05" db="EMBL/GenBank/DDBJ databases">
        <authorList>
            <person name="Chiriac C."/>
            <person name="Salcher M."/>
            <person name="Ghai R."/>
            <person name="Kavagutti S V."/>
        </authorList>
    </citation>
    <scope>NUCLEOTIDE SEQUENCE</scope>
</reference>
<gene>
    <name evidence="7" type="ORF">UFOPK2754_03236</name>
    <name evidence="8" type="ORF">UFOPK3139_01861</name>
    <name evidence="9" type="ORF">UFOPK3543_02771</name>
    <name evidence="10" type="ORF">UFOPK3967_01003</name>
</gene>
<feature type="transmembrane region" description="Helical" evidence="5">
    <location>
        <begin position="434"/>
        <end position="452"/>
    </location>
</feature>
<dbReference type="EMBL" id="CAFBMH010000155">
    <property type="protein sequence ID" value="CAB4932938.1"/>
    <property type="molecule type" value="Genomic_DNA"/>
</dbReference>
<feature type="transmembrane region" description="Helical" evidence="5">
    <location>
        <begin position="141"/>
        <end position="162"/>
    </location>
</feature>
<evidence type="ECO:0000256" key="2">
    <source>
        <dbReference type="ARBA" id="ARBA00022692"/>
    </source>
</evidence>
<dbReference type="EMBL" id="CAFBOS010000047">
    <property type="protein sequence ID" value="CAB4990991.1"/>
    <property type="molecule type" value="Genomic_DNA"/>
</dbReference>
<evidence type="ECO:0000313" key="9">
    <source>
        <dbReference type="EMBL" id="CAB4932938.1"/>
    </source>
</evidence>
<feature type="transmembrane region" description="Helical" evidence="5">
    <location>
        <begin position="12"/>
        <end position="31"/>
    </location>
</feature>
<dbReference type="Gene3D" id="1.20.1720.10">
    <property type="entry name" value="Multidrug resistance protein D"/>
    <property type="match status" value="1"/>
</dbReference>
<evidence type="ECO:0000256" key="5">
    <source>
        <dbReference type="SAM" id="Phobius"/>
    </source>
</evidence>
<feature type="transmembrane region" description="Helical" evidence="5">
    <location>
        <begin position="226"/>
        <end position="248"/>
    </location>
</feature>
<comment type="subcellular location">
    <subcellularLocation>
        <location evidence="1">Membrane</location>
        <topology evidence="1">Multi-pass membrane protein</topology>
    </subcellularLocation>
</comment>
<proteinExistence type="predicted"/>
<dbReference type="PANTHER" id="PTHR42718">
    <property type="entry name" value="MAJOR FACILITATOR SUPERFAMILY MULTIDRUG TRANSPORTER MFSC"/>
    <property type="match status" value="1"/>
</dbReference>
<feature type="transmembrane region" description="Helical" evidence="5">
    <location>
        <begin position="364"/>
        <end position="383"/>
    </location>
</feature>
<evidence type="ECO:0000256" key="1">
    <source>
        <dbReference type="ARBA" id="ARBA00004141"/>
    </source>
</evidence>
<feature type="transmembrane region" description="Helical" evidence="5">
    <location>
        <begin position="107"/>
        <end position="129"/>
    </location>
</feature>
<dbReference type="Pfam" id="PF07690">
    <property type="entry name" value="MFS_1"/>
    <property type="match status" value="2"/>
</dbReference>
<dbReference type="PROSITE" id="PS50850">
    <property type="entry name" value="MFS"/>
    <property type="match status" value="1"/>
</dbReference>
<keyword evidence="4 5" id="KW-0472">Membrane</keyword>
<dbReference type="PANTHER" id="PTHR42718:SF48">
    <property type="entry name" value="CONSERVED TWO-DOMAIN MEMBRANE PROTEIN-RELATED"/>
    <property type="match status" value="1"/>
</dbReference>
<keyword evidence="3 5" id="KW-1133">Transmembrane helix</keyword>
<evidence type="ECO:0000313" key="8">
    <source>
        <dbReference type="EMBL" id="CAB4833694.1"/>
    </source>
</evidence>
<dbReference type="GO" id="GO:0016020">
    <property type="term" value="C:membrane"/>
    <property type="evidence" value="ECO:0007669"/>
    <property type="project" value="UniProtKB-SubCell"/>
</dbReference>
<feature type="transmembrane region" description="Helical" evidence="5">
    <location>
        <begin position="335"/>
        <end position="352"/>
    </location>
</feature>
<dbReference type="SUPFAM" id="SSF103473">
    <property type="entry name" value="MFS general substrate transporter"/>
    <property type="match status" value="1"/>
</dbReference>
<dbReference type="EMBL" id="CAFABA010000080">
    <property type="protein sequence ID" value="CAB4833694.1"/>
    <property type="molecule type" value="Genomic_DNA"/>
</dbReference>
<evidence type="ECO:0000256" key="4">
    <source>
        <dbReference type="ARBA" id="ARBA00023136"/>
    </source>
</evidence>
<protein>
    <submittedName>
        <fullName evidence="10">Unannotated protein</fullName>
    </submittedName>
</protein>
<dbReference type="PROSITE" id="PS00216">
    <property type="entry name" value="SUGAR_TRANSPORT_1"/>
    <property type="match status" value="1"/>
</dbReference>
<dbReference type="InterPro" id="IPR036259">
    <property type="entry name" value="MFS_trans_sf"/>
</dbReference>
<evidence type="ECO:0000259" key="6">
    <source>
        <dbReference type="PROSITE" id="PS50850"/>
    </source>
</evidence>
<feature type="transmembrane region" description="Helical" evidence="5">
    <location>
        <begin position="305"/>
        <end position="323"/>
    </location>
</feature>
<dbReference type="AlphaFoldDB" id="A0A6J7NCC2"/>
<sequence length="477" mass="49265">MGNAPGGNARGWGFVLASTGIGCFVTSANLSTVNIAFRDIGGSFPNVSLAALQWIVTAYTIAFAALLLPSGRLADAYGRRRMFFAGLGLFALGALAAGAAPTLPILIIGRAMQGIGGALIVPASLGLLLEATEPQRHTRTVALYGGISALGIATGPTLGALVVDHAGWRWSFVLSLPFAAAAWALGVRDLSRARSGTHATIDTIGVVLIAVAMASASLGIAQGRSWGWTSGRVLGSLAVGVLSGVWFIRRCRVHPAPVLPLDLFRIPSFALSTSATLLFGISTGAILLTNVLFLTGIWKYSTVEAGMALAPSPIIAALVAPIVGRVGSRYGERIVGVPGALILAASTLWFRTRTGVDPHFWRDWFPGACMSGLGINMVFPMLQSSGVRDVGPERFSVANASTRAALQVGSAIGVAGLVAVLGNSAPALDRFHTAWLLIALFAVLSAALILPIRQASSGHATAHVTRPEPVTPRAATA</sequence>